<evidence type="ECO:0000313" key="2">
    <source>
        <dbReference type="EMBL" id="RRR74004.1"/>
    </source>
</evidence>
<dbReference type="AlphaFoldDB" id="A0A426U2Y3"/>
<accession>A0A426U2Y3</accession>
<evidence type="ECO:0000313" key="3">
    <source>
        <dbReference type="Proteomes" id="UP000280307"/>
    </source>
</evidence>
<reference evidence="2 3" key="1">
    <citation type="submission" date="2018-12" db="EMBL/GenBank/DDBJ databases">
        <title>Genome Sequence of Candidatus Viridilinea halotolerans isolated from saline sulfide-rich spring.</title>
        <authorList>
            <person name="Grouzdev D.S."/>
            <person name="Burganskaya E.I."/>
            <person name="Krutkina M.S."/>
            <person name="Sukhacheva M.V."/>
            <person name="Gorlenko V.M."/>
        </authorList>
    </citation>
    <scope>NUCLEOTIDE SEQUENCE [LARGE SCALE GENOMIC DNA]</scope>
    <source>
        <strain evidence="2">Chok-6</strain>
    </source>
</reference>
<protein>
    <submittedName>
        <fullName evidence="2">XRE family transcriptional regulator</fullName>
    </submittedName>
</protein>
<name>A0A426U2Y3_9CHLR</name>
<feature type="domain" description="HTH cro/C1-type" evidence="1">
    <location>
        <begin position="18"/>
        <end position="73"/>
    </location>
</feature>
<evidence type="ECO:0000259" key="1">
    <source>
        <dbReference type="Pfam" id="PF13443"/>
    </source>
</evidence>
<proteinExistence type="predicted"/>
<dbReference type="EMBL" id="RSAS01000301">
    <property type="protein sequence ID" value="RRR74004.1"/>
    <property type="molecule type" value="Genomic_DNA"/>
</dbReference>
<sequence length="178" mass="20082">MEIEQALPTVALRTPDVAAARGIYTPHELSQACNIPWRTAQEYLNDVPIRVTRDTLARICQGLQCHITDLFYIYTGEYAPPPIKLGTQPIYNVSFRLRVKERAVAQNLRSAGHLATVAGLCRGPAIELWRDRTGKFDRKRTLPRLYVALRCTSITDLIEMRVDTSSESSRRQQSLVAA</sequence>
<dbReference type="Pfam" id="PF13443">
    <property type="entry name" value="HTH_26"/>
    <property type="match status" value="1"/>
</dbReference>
<organism evidence="2 3">
    <name type="scientific">Candidatus Viridilinea halotolerans</name>
    <dbReference type="NCBI Taxonomy" id="2491704"/>
    <lineage>
        <taxon>Bacteria</taxon>
        <taxon>Bacillati</taxon>
        <taxon>Chloroflexota</taxon>
        <taxon>Chloroflexia</taxon>
        <taxon>Chloroflexales</taxon>
        <taxon>Chloroflexineae</taxon>
        <taxon>Oscillochloridaceae</taxon>
        <taxon>Candidatus Viridilinea</taxon>
    </lineage>
</organism>
<dbReference type="Proteomes" id="UP000280307">
    <property type="component" value="Unassembled WGS sequence"/>
</dbReference>
<gene>
    <name evidence="2" type="ORF">EI684_07845</name>
</gene>
<dbReference type="InterPro" id="IPR001387">
    <property type="entry name" value="Cro/C1-type_HTH"/>
</dbReference>
<comment type="caution">
    <text evidence="2">The sequence shown here is derived from an EMBL/GenBank/DDBJ whole genome shotgun (WGS) entry which is preliminary data.</text>
</comment>